<dbReference type="GO" id="GO:0005886">
    <property type="term" value="C:plasma membrane"/>
    <property type="evidence" value="ECO:0007669"/>
    <property type="project" value="UniProtKB-SubCell"/>
</dbReference>
<keyword evidence="5 9" id="KW-0812">Transmembrane</keyword>
<comment type="subcellular location">
    <subcellularLocation>
        <location evidence="1">Cell membrane</location>
        <topology evidence="1">Multi-pass membrane protein</topology>
    </subcellularLocation>
</comment>
<dbReference type="InterPro" id="IPR005828">
    <property type="entry name" value="MFS_sugar_transport-like"/>
</dbReference>
<feature type="transmembrane region" description="Helical" evidence="9">
    <location>
        <begin position="16"/>
        <end position="40"/>
    </location>
</feature>
<dbReference type="SUPFAM" id="SSF103473">
    <property type="entry name" value="MFS general substrate transporter"/>
    <property type="match status" value="1"/>
</dbReference>
<dbReference type="OrthoDB" id="6133115at2759"/>
<dbReference type="RefSeq" id="XP_015513041.1">
    <property type="nucleotide sequence ID" value="XM_015657555.2"/>
</dbReference>
<dbReference type="PANTHER" id="PTHR48021:SF46">
    <property type="entry name" value="MAJOR FACILITATOR SUPERFAMILY (MFS) PROFILE DOMAIN-CONTAINING PROTEIN"/>
    <property type="match status" value="1"/>
</dbReference>
<feature type="transmembrane region" description="Helical" evidence="9">
    <location>
        <begin position="356"/>
        <end position="381"/>
    </location>
</feature>
<dbReference type="Gene3D" id="1.20.1250.20">
    <property type="entry name" value="MFS general substrate transporter like domains"/>
    <property type="match status" value="1"/>
</dbReference>
<name>A0A6J0BF56_NEOLC</name>
<feature type="transmembrane region" description="Helical" evidence="9">
    <location>
        <begin position="148"/>
        <end position="169"/>
    </location>
</feature>
<sequence>MIETCIKERPHKRVLWLQWIGGLGALLLLFISGLMIGWTSPYIAKLTTPDSTLHITPAEASWVASLMNFGRLTGAVPGAASVYYFGGKQTLFFITIPMIVGWISIIMANSVVWLYIARFVSGLSMGMSYSSFPLYLGEIASPKIRGSLVTLASCGAPVGMLCGNIIGAYVDMPVFAYISLVPTVVAILLFLWLPESPHHLLRTNQIGKAEEAIARYNPGINIHVEVKSIQNFLTASNSQTFRSKLREFNIPQNRKAGLIIIGLYLFMQLSGLNSVLFYLETILTNGGLTFIPPATMVMVGSGAAISGAVGAIYLAAKCKRKTLLIVSCVGTVISLVLMGTHFALLNGGTDSAELQWLITSSVLMYEVFVHVGLCPVPSIVLSELFAPNIKSMAACIASVSVGLFAFLSSKTYQPLVDLMGEAYVFWMHASFIVIEIIFVWVCLLETKGKSLQEIQDALHKR</sequence>
<reference evidence="12" key="1">
    <citation type="submission" date="2025-08" db="UniProtKB">
        <authorList>
            <consortium name="RefSeq"/>
        </authorList>
    </citation>
    <scope>IDENTIFICATION</scope>
    <source>
        <tissue evidence="12">Thorax and Abdomen</tissue>
    </source>
</reference>
<evidence type="ECO:0000256" key="9">
    <source>
        <dbReference type="SAM" id="Phobius"/>
    </source>
</evidence>
<dbReference type="InterPro" id="IPR003663">
    <property type="entry name" value="Sugar/inositol_transpt"/>
</dbReference>
<evidence type="ECO:0000313" key="11">
    <source>
        <dbReference type="Proteomes" id="UP000829291"/>
    </source>
</evidence>
<accession>A0A6J0BF56</accession>
<feature type="transmembrane region" description="Helical" evidence="9">
    <location>
        <begin position="91"/>
        <end position="109"/>
    </location>
</feature>
<dbReference type="PANTHER" id="PTHR48021">
    <property type="match status" value="1"/>
</dbReference>
<feature type="transmembrane region" description="Helical" evidence="9">
    <location>
        <begin position="60"/>
        <end position="84"/>
    </location>
</feature>
<feature type="transmembrane region" description="Helical" evidence="9">
    <location>
        <begin position="291"/>
        <end position="316"/>
    </location>
</feature>
<evidence type="ECO:0000259" key="10">
    <source>
        <dbReference type="PROSITE" id="PS50850"/>
    </source>
</evidence>
<dbReference type="InterPro" id="IPR036259">
    <property type="entry name" value="MFS_trans_sf"/>
</dbReference>
<evidence type="ECO:0000256" key="6">
    <source>
        <dbReference type="ARBA" id="ARBA00022989"/>
    </source>
</evidence>
<evidence type="ECO:0000256" key="3">
    <source>
        <dbReference type="ARBA" id="ARBA00022475"/>
    </source>
</evidence>
<feature type="transmembrane region" description="Helical" evidence="9">
    <location>
        <begin position="323"/>
        <end position="344"/>
    </location>
</feature>
<evidence type="ECO:0000256" key="1">
    <source>
        <dbReference type="ARBA" id="ARBA00004651"/>
    </source>
</evidence>
<feature type="transmembrane region" description="Helical" evidence="9">
    <location>
        <begin position="115"/>
        <end position="136"/>
    </location>
</feature>
<feature type="transmembrane region" description="Helical" evidence="9">
    <location>
        <begin position="175"/>
        <end position="193"/>
    </location>
</feature>
<keyword evidence="6 9" id="KW-1133">Transmembrane helix</keyword>
<evidence type="ECO:0000256" key="5">
    <source>
        <dbReference type="ARBA" id="ARBA00022692"/>
    </source>
</evidence>
<evidence type="ECO:0000256" key="2">
    <source>
        <dbReference type="ARBA" id="ARBA00022448"/>
    </source>
</evidence>
<dbReference type="GO" id="GO:0022857">
    <property type="term" value="F:transmembrane transporter activity"/>
    <property type="evidence" value="ECO:0007669"/>
    <property type="project" value="InterPro"/>
</dbReference>
<feature type="transmembrane region" description="Helical" evidence="9">
    <location>
        <begin position="256"/>
        <end position="279"/>
    </location>
</feature>
<keyword evidence="8" id="KW-0325">Glycoprotein</keyword>
<dbReference type="PROSITE" id="PS50850">
    <property type="entry name" value="MFS"/>
    <property type="match status" value="1"/>
</dbReference>
<dbReference type="AlphaFoldDB" id="A0A6J0BF56"/>
<dbReference type="InterPro" id="IPR020846">
    <property type="entry name" value="MFS_dom"/>
</dbReference>
<dbReference type="InParanoid" id="A0A6J0BF56"/>
<evidence type="ECO:0000313" key="12">
    <source>
        <dbReference type="RefSeq" id="XP_015513041.1"/>
    </source>
</evidence>
<evidence type="ECO:0000256" key="8">
    <source>
        <dbReference type="ARBA" id="ARBA00023180"/>
    </source>
</evidence>
<organism evidence="12">
    <name type="scientific">Neodiprion lecontei</name>
    <name type="common">Redheaded pine sawfly</name>
    <dbReference type="NCBI Taxonomy" id="441921"/>
    <lineage>
        <taxon>Eukaryota</taxon>
        <taxon>Metazoa</taxon>
        <taxon>Ecdysozoa</taxon>
        <taxon>Arthropoda</taxon>
        <taxon>Hexapoda</taxon>
        <taxon>Insecta</taxon>
        <taxon>Pterygota</taxon>
        <taxon>Neoptera</taxon>
        <taxon>Endopterygota</taxon>
        <taxon>Hymenoptera</taxon>
        <taxon>Tenthredinoidea</taxon>
        <taxon>Diprionidae</taxon>
        <taxon>Diprioninae</taxon>
        <taxon>Neodiprion</taxon>
    </lineage>
</organism>
<keyword evidence="4" id="KW-0762">Sugar transport</keyword>
<dbReference type="PRINTS" id="PR00171">
    <property type="entry name" value="SUGRTRNSPORT"/>
</dbReference>
<keyword evidence="2" id="KW-0813">Transport</keyword>
<gene>
    <name evidence="12" type="primary">LOC107219359</name>
</gene>
<dbReference type="Proteomes" id="UP000829291">
    <property type="component" value="Chromosome 1"/>
</dbReference>
<dbReference type="Pfam" id="PF00083">
    <property type="entry name" value="Sugar_tr"/>
    <property type="match status" value="1"/>
</dbReference>
<keyword evidence="3" id="KW-1003">Cell membrane</keyword>
<keyword evidence="7 9" id="KW-0472">Membrane</keyword>
<dbReference type="KEGG" id="nlo:107219359"/>
<feature type="domain" description="Major facilitator superfamily (MFS) profile" evidence="10">
    <location>
        <begin position="17"/>
        <end position="447"/>
    </location>
</feature>
<dbReference type="FunFam" id="1.20.1250.20:FF:000218">
    <property type="entry name" value="facilitated trehalose transporter Tret1"/>
    <property type="match status" value="1"/>
</dbReference>
<dbReference type="GeneID" id="107219359"/>
<feature type="transmembrane region" description="Helical" evidence="9">
    <location>
        <begin position="424"/>
        <end position="444"/>
    </location>
</feature>
<keyword evidence="11" id="KW-1185">Reference proteome</keyword>
<dbReference type="InterPro" id="IPR005829">
    <property type="entry name" value="Sugar_transporter_CS"/>
</dbReference>
<evidence type="ECO:0000256" key="7">
    <source>
        <dbReference type="ARBA" id="ARBA00023136"/>
    </source>
</evidence>
<proteinExistence type="predicted"/>
<evidence type="ECO:0000256" key="4">
    <source>
        <dbReference type="ARBA" id="ARBA00022597"/>
    </source>
</evidence>
<dbReference type="PROSITE" id="PS00217">
    <property type="entry name" value="SUGAR_TRANSPORT_2"/>
    <property type="match status" value="1"/>
</dbReference>
<feature type="transmembrane region" description="Helical" evidence="9">
    <location>
        <begin position="393"/>
        <end position="412"/>
    </location>
</feature>
<dbReference type="InterPro" id="IPR050549">
    <property type="entry name" value="MFS_Trehalose_Transporter"/>
</dbReference>
<protein>
    <submittedName>
        <fullName evidence="12">Facilitated trehalose transporter Tret1</fullName>
    </submittedName>
</protein>